<reference evidence="7 8" key="2">
    <citation type="submission" date="2008-10" db="EMBL/GenBank/DDBJ databases">
        <authorList>
            <person name="Fulton L."/>
            <person name="Clifton S."/>
            <person name="Fulton B."/>
            <person name="Xu J."/>
            <person name="Minx P."/>
            <person name="Pepin K.H."/>
            <person name="Johnson M."/>
            <person name="Bhonagiri V."/>
            <person name="Nash W.E."/>
            <person name="Mardis E.R."/>
            <person name="Wilson R.K."/>
        </authorList>
    </citation>
    <scope>NUCLEOTIDE SEQUENCE [LARGE SCALE GENOMIC DNA]</scope>
    <source>
        <strain evidence="7 8">DSM 30120</strain>
    </source>
</reference>
<dbReference type="EC" id="4.2.2.n1" evidence="3"/>
<evidence type="ECO:0000256" key="5">
    <source>
        <dbReference type="ARBA" id="ARBA00023316"/>
    </source>
</evidence>
<dbReference type="Pfam" id="PF01476">
    <property type="entry name" value="LysM"/>
    <property type="match status" value="2"/>
</dbReference>
<dbReference type="EMBL" id="ABXW01000004">
    <property type="protein sequence ID" value="EEB47652.1"/>
    <property type="molecule type" value="Genomic_DNA"/>
</dbReference>
<dbReference type="CDD" id="cd00118">
    <property type="entry name" value="LysM"/>
    <property type="match status" value="2"/>
</dbReference>
<reference evidence="7 8" key="1">
    <citation type="submission" date="2008-10" db="EMBL/GenBank/DDBJ databases">
        <title>Draft genome sequence of Providencia alcalifaciens (DSM 30120).</title>
        <authorList>
            <person name="Sudarsanam P."/>
            <person name="Ley R."/>
            <person name="Guruge J."/>
            <person name="Turnbaugh P.J."/>
            <person name="Mahowald M."/>
            <person name="Liep D."/>
            <person name="Gordon J."/>
        </authorList>
    </citation>
    <scope>NUCLEOTIDE SEQUENCE [LARGE SCALE GENOMIC DNA]</scope>
    <source>
        <strain evidence="7 8">DSM 30120</strain>
    </source>
</reference>
<dbReference type="PROSITE" id="PS51782">
    <property type="entry name" value="LYSM"/>
    <property type="match status" value="2"/>
</dbReference>
<dbReference type="NCBIfam" id="NF008050">
    <property type="entry name" value="PRK10783.1"/>
    <property type="match status" value="1"/>
</dbReference>
<feature type="domain" description="LysM" evidence="6">
    <location>
        <begin position="379"/>
        <end position="424"/>
    </location>
</feature>
<dbReference type="CDD" id="cd16894">
    <property type="entry name" value="MltD-like"/>
    <property type="match status" value="1"/>
</dbReference>
<dbReference type="InterPro" id="IPR000189">
    <property type="entry name" value="Transglyc_AS"/>
</dbReference>
<keyword evidence="5" id="KW-0961">Cell wall biogenesis/degradation</keyword>
<dbReference type="Gene3D" id="1.10.530.10">
    <property type="match status" value="1"/>
</dbReference>
<dbReference type="PROSITE" id="PS00922">
    <property type="entry name" value="TRANSGLYCOSYLASE"/>
    <property type="match status" value="1"/>
</dbReference>
<sequence>MSIAVKASIIWSTFKHQKQRKTELMKIIATLIAIVLLAGCQGTSKVTVKQPKSSANHSIDTVASHNQAASRQASKVDHDLWGYISGELKMDIPENATIREMANNYSNKQSFIYDVAVRAEPYMYLIVDEINDRNLPMELALIPVIESAYNPKATSPAQAAGLWQIVPITARSYGLKQTQWVDERRDVITSTKAALDLLENLNIMFGHDWELTLAAYNCGEGCVQNAIKKNEAAGLPTDFWSLQLPKETKQYVPKILALSKVLRQPERYQVRLPKSNKNRGLTQVDVGQQITLTQAAELTGLTEESIKTYNSGYTRGVTSPNGPHYIMLPTAKAEQLKVSLTDQDVLNDIRNAVAQNRYAQAALNNVQTAKRNSKQNKTFSYKVRKGESIASIARKFNTTAKNIQQLNGLKTAKANIVPGQTLKISGTSPTSNSRKGGTYKVRKGDTYYSIAKRHGIKLNDLMNWNSGVKMADLKPGVTLNLYL</sequence>
<dbReference type="SUPFAM" id="SSF53955">
    <property type="entry name" value="Lysozyme-like"/>
    <property type="match status" value="1"/>
</dbReference>
<dbReference type="CAZy" id="CBM50">
    <property type="family name" value="Carbohydrate-Binding Module Family 50"/>
</dbReference>
<evidence type="ECO:0000256" key="2">
    <source>
        <dbReference type="ARBA" id="ARBA00007734"/>
    </source>
</evidence>
<dbReference type="GO" id="GO:0000270">
    <property type="term" value="P:peptidoglycan metabolic process"/>
    <property type="evidence" value="ECO:0007669"/>
    <property type="project" value="InterPro"/>
</dbReference>
<proteinExistence type="inferred from homology"/>
<dbReference type="eggNOG" id="COG0741">
    <property type="taxonomic scope" value="Bacteria"/>
</dbReference>
<accession>B6XA99</accession>
<name>B6XA99_9GAMM</name>
<dbReference type="SMART" id="SM00257">
    <property type="entry name" value="LysM"/>
    <property type="match status" value="2"/>
</dbReference>
<dbReference type="GO" id="GO:0071555">
    <property type="term" value="P:cell wall organization"/>
    <property type="evidence" value="ECO:0007669"/>
    <property type="project" value="UniProtKB-KW"/>
</dbReference>
<feature type="domain" description="LysM" evidence="6">
    <location>
        <begin position="437"/>
        <end position="481"/>
    </location>
</feature>
<organism evidence="7 8">
    <name type="scientific">Providencia alcalifaciens DSM 30120</name>
    <dbReference type="NCBI Taxonomy" id="520999"/>
    <lineage>
        <taxon>Bacteria</taxon>
        <taxon>Pseudomonadati</taxon>
        <taxon>Pseudomonadota</taxon>
        <taxon>Gammaproteobacteria</taxon>
        <taxon>Enterobacterales</taxon>
        <taxon>Morganellaceae</taxon>
        <taxon>Providencia</taxon>
    </lineage>
</organism>
<dbReference type="SUPFAM" id="SSF54106">
    <property type="entry name" value="LysM domain"/>
    <property type="match status" value="2"/>
</dbReference>
<evidence type="ECO:0000313" key="8">
    <source>
        <dbReference type="Proteomes" id="UP000003729"/>
    </source>
</evidence>
<dbReference type="Proteomes" id="UP000003729">
    <property type="component" value="Unassembled WGS sequence"/>
</dbReference>
<dbReference type="eggNOG" id="COG1388">
    <property type="taxonomic scope" value="Bacteria"/>
</dbReference>
<dbReference type="AlphaFoldDB" id="B6XA99"/>
<dbReference type="Pfam" id="PF01464">
    <property type="entry name" value="SLT"/>
    <property type="match status" value="1"/>
</dbReference>
<dbReference type="GO" id="GO:0008932">
    <property type="term" value="F:lytic endotransglycosylase activity"/>
    <property type="evidence" value="ECO:0007669"/>
    <property type="project" value="TreeGrafter"/>
</dbReference>
<dbReference type="InterPro" id="IPR023346">
    <property type="entry name" value="Lysozyme-like_dom_sf"/>
</dbReference>
<evidence type="ECO:0000256" key="3">
    <source>
        <dbReference type="ARBA" id="ARBA00012587"/>
    </source>
</evidence>
<keyword evidence="4" id="KW-0456">Lyase</keyword>
<evidence type="ECO:0000313" key="7">
    <source>
        <dbReference type="EMBL" id="EEB47652.1"/>
    </source>
</evidence>
<dbReference type="InterPro" id="IPR036779">
    <property type="entry name" value="LysM_dom_sf"/>
</dbReference>
<dbReference type="InterPro" id="IPR018392">
    <property type="entry name" value="LysM"/>
</dbReference>
<evidence type="ECO:0000256" key="1">
    <source>
        <dbReference type="ARBA" id="ARBA00001420"/>
    </source>
</evidence>
<comment type="caution">
    <text evidence="7">The sequence shown here is derived from an EMBL/GenBank/DDBJ whole genome shotgun (WGS) entry which is preliminary data.</text>
</comment>
<evidence type="ECO:0000259" key="6">
    <source>
        <dbReference type="PROSITE" id="PS51782"/>
    </source>
</evidence>
<dbReference type="FunFam" id="1.10.530.10:FF:000004">
    <property type="entry name" value="Membrane-bound lytic murein transglycosylase D"/>
    <property type="match status" value="1"/>
</dbReference>
<dbReference type="Gene3D" id="3.10.350.10">
    <property type="entry name" value="LysM domain"/>
    <property type="match status" value="2"/>
</dbReference>
<dbReference type="PANTHER" id="PTHR33734">
    <property type="entry name" value="LYSM DOMAIN-CONTAINING GPI-ANCHORED PROTEIN 2"/>
    <property type="match status" value="1"/>
</dbReference>
<dbReference type="CAZy" id="GH23">
    <property type="family name" value="Glycoside Hydrolase Family 23"/>
</dbReference>
<comment type="catalytic activity">
    <reaction evidence="1">
        <text>Exolytic cleavage of the (1-&gt;4)-beta-glycosidic linkage between N-acetylmuramic acid (MurNAc) and N-acetylglucosamine (GlcNAc) residues in peptidoglycan, from either the reducing or the non-reducing ends of the peptidoglycan chains, with concomitant formation of a 1,6-anhydrobond in the MurNAc residue.</text>
        <dbReference type="EC" id="4.2.2.n1"/>
    </reaction>
</comment>
<dbReference type="GO" id="GO:0016020">
    <property type="term" value="C:membrane"/>
    <property type="evidence" value="ECO:0007669"/>
    <property type="project" value="InterPro"/>
</dbReference>
<comment type="similarity">
    <text evidence="2">Belongs to the transglycosylase Slt family.</text>
</comment>
<protein>
    <recommendedName>
        <fullName evidence="3">peptidoglycan lytic exotransglycosylase</fullName>
        <ecNumber evidence="3">4.2.2.n1</ecNumber>
    </recommendedName>
</protein>
<evidence type="ECO:0000256" key="4">
    <source>
        <dbReference type="ARBA" id="ARBA00023239"/>
    </source>
</evidence>
<gene>
    <name evidence="7" type="ORF">PROVALCAL_00246</name>
</gene>
<dbReference type="PANTHER" id="PTHR33734:SF22">
    <property type="entry name" value="MEMBRANE-BOUND LYTIC MUREIN TRANSGLYCOSYLASE D"/>
    <property type="match status" value="1"/>
</dbReference>
<dbReference type="InterPro" id="IPR008258">
    <property type="entry name" value="Transglycosylase_SLT_dom_1"/>
</dbReference>